<name>A0A0F9LRE7_9ZZZZ</name>
<evidence type="ECO:0008006" key="2">
    <source>
        <dbReference type="Google" id="ProtNLM"/>
    </source>
</evidence>
<organism evidence="1">
    <name type="scientific">marine sediment metagenome</name>
    <dbReference type="NCBI Taxonomy" id="412755"/>
    <lineage>
        <taxon>unclassified sequences</taxon>
        <taxon>metagenomes</taxon>
        <taxon>ecological metagenomes</taxon>
    </lineage>
</organism>
<proteinExistence type="predicted"/>
<dbReference type="EMBL" id="LAZR01011832">
    <property type="protein sequence ID" value="KKM58096.1"/>
    <property type="molecule type" value="Genomic_DNA"/>
</dbReference>
<gene>
    <name evidence="1" type="ORF">LCGC14_1549900</name>
</gene>
<reference evidence="1" key="1">
    <citation type="journal article" date="2015" name="Nature">
        <title>Complex archaea that bridge the gap between prokaryotes and eukaryotes.</title>
        <authorList>
            <person name="Spang A."/>
            <person name="Saw J.H."/>
            <person name="Jorgensen S.L."/>
            <person name="Zaremba-Niedzwiedzka K."/>
            <person name="Martijn J."/>
            <person name="Lind A.E."/>
            <person name="van Eijk R."/>
            <person name="Schleper C."/>
            <person name="Guy L."/>
            <person name="Ettema T.J."/>
        </authorList>
    </citation>
    <scope>NUCLEOTIDE SEQUENCE</scope>
</reference>
<accession>A0A0F9LRE7</accession>
<dbReference type="AlphaFoldDB" id="A0A0F9LRE7"/>
<comment type="caution">
    <text evidence="1">The sequence shown here is derived from an EMBL/GenBank/DDBJ whole genome shotgun (WGS) entry which is preliminary data.</text>
</comment>
<protein>
    <recommendedName>
        <fullName evidence="2">Capsid protein</fullName>
    </recommendedName>
</protein>
<evidence type="ECO:0000313" key="1">
    <source>
        <dbReference type="EMBL" id="KKM58096.1"/>
    </source>
</evidence>
<sequence length="461" mass="49751">MAKYLEALGVLMTDRRQYYLDDVVMDLYKDIAPFVTFADKLERTVSKDADYKFFESYSTFLNRSFQFNAGTAAWSGTTNGIPGETAPVSAIDGIVGLPSTATSSWLGLQVEIFADDGNGNPGTAKGHAVITVIDSTTAVTVTSLGNPTSTTFAIGALADNDHFVVQTSASAEGGTAPEALTHELEMQWNTAQKIETSAEVTGELYAATLIPGTYSQDLALLRMEAAKDQKMKINRLYYHGMRPMGIKGTAYGADADGGTSESDGTGVAFLSTHITDAAGVDIRAAMGVITALRRYGRATGDQQNRFTVTKATYKYDNFVDDSAKCFQYPPTEGLLYGFGGMGIISFFSKVAVAGFLGNSKFTVQLSDRFVDKIGFNVMDLVAPGGGIIRLVHDPCLIGPYLNTMVVVSPDHFGRVIYANRGNTFYNNVKTDDGYDGVKDFWRTQEGPKLGLLQTHSLWTAV</sequence>